<proteinExistence type="predicted"/>
<reference evidence="2" key="1">
    <citation type="journal article" date="2019" name="Int. J. Syst. Evol. Microbiol.">
        <title>The Global Catalogue of Microorganisms (GCM) 10K type strain sequencing project: providing services to taxonomists for standard genome sequencing and annotation.</title>
        <authorList>
            <consortium name="The Broad Institute Genomics Platform"/>
            <consortium name="The Broad Institute Genome Sequencing Center for Infectious Disease"/>
            <person name="Wu L."/>
            <person name="Ma J."/>
        </authorList>
    </citation>
    <scope>NUCLEOTIDE SEQUENCE [LARGE SCALE GENOMIC DNA]</scope>
    <source>
        <strain evidence="2">JCM 19173</strain>
    </source>
</reference>
<comment type="caution">
    <text evidence="1">The sequence shown here is derived from an EMBL/GenBank/DDBJ whole genome shotgun (WGS) entry which is preliminary data.</text>
</comment>
<dbReference type="Proteomes" id="UP000604341">
    <property type="component" value="Unassembled WGS sequence"/>
</dbReference>
<organism evidence="1 2">
    <name type="scientific">Deinococcus radiotolerans</name>
    <dbReference type="NCBI Taxonomy" id="1309407"/>
    <lineage>
        <taxon>Bacteria</taxon>
        <taxon>Thermotogati</taxon>
        <taxon>Deinococcota</taxon>
        <taxon>Deinococci</taxon>
        <taxon>Deinococcales</taxon>
        <taxon>Deinococcaceae</taxon>
        <taxon>Deinococcus</taxon>
    </lineage>
</organism>
<gene>
    <name evidence="1" type="ORF">GCM10010844_37920</name>
</gene>
<accession>A0ABQ2FQ44</accession>
<evidence type="ECO:0000313" key="1">
    <source>
        <dbReference type="EMBL" id="GGL15480.1"/>
    </source>
</evidence>
<dbReference type="RefSeq" id="WP_189070552.1">
    <property type="nucleotide sequence ID" value="NZ_BMPE01000021.1"/>
</dbReference>
<sequence length="184" mass="21282">MRLIEYVPPAAQREVQVDAGWVHFDPADERTLHWAHTVKGKTRFPCGLKLPRERSGELVRVWSDDPTRSARQGLISHGKVLCPRCVSELVRMRHDLPFKHGDAVVSRACGMTLYGRIAEFFEDLDGQPQLNLTRFWPRAQLDEYENPREWYRAASECQTYDARKKPEPRRKPTLRPVPLFGCSA</sequence>
<evidence type="ECO:0000313" key="2">
    <source>
        <dbReference type="Proteomes" id="UP000604341"/>
    </source>
</evidence>
<name>A0ABQ2FQ44_9DEIO</name>
<dbReference type="EMBL" id="BMPE01000021">
    <property type="protein sequence ID" value="GGL15480.1"/>
    <property type="molecule type" value="Genomic_DNA"/>
</dbReference>
<keyword evidence="2" id="KW-1185">Reference proteome</keyword>
<protein>
    <submittedName>
        <fullName evidence="1">Uncharacterized protein</fullName>
    </submittedName>
</protein>